<evidence type="ECO:0000313" key="2">
    <source>
        <dbReference type="Proteomes" id="UP000663623"/>
    </source>
</evidence>
<dbReference type="EMBL" id="AP024480">
    <property type="protein sequence ID" value="BCS80368.1"/>
    <property type="molecule type" value="Genomic_DNA"/>
</dbReference>
<gene>
    <name evidence="1" type="ORF">CaldiYA01_03280</name>
</gene>
<evidence type="ECO:0000313" key="1">
    <source>
        <dbReference type="EMBL" id="BCS80368.1"/>
    </source>
</evidence>
<reference evidence="1 2" key="1">
    <citation type="submission" date="2021-02" db="EMBL/GenBank/DDBJ databases">
        <title>Nitrogen-fixing ability and nitrogen fixation related genes of thermophilic fermentative bacteria in the genus Caldicellulosiruptor.</title>
        <authorList>
            <person name="Chen Y."/>
            <person name="Nishihara A."/>
            <person name="Haruta S."/>
        </authorList>
    </citation>
    <scope>NUCLEOTIDE SEQUENCE [LARGE SCALE GENOMIC DNA]</scope>
    <source>
        <strain evidence="1 2">YA01</strain>
    </source>
</reference>
<proteinExistence type="predicted"/>
<protein>
    <submittedName>
        <fullName evidence="1">Uncharacterized protein</fullName>
    </submittedName>
</protein>
<accession>A0ABN6E4W8</accession>
<keyword evidence="2" id="KW-1185">Reference proteome</keyword>
<name>A0ABN6E4W8_9FIRM</name>
<sequence length="44" mass="5097">MKIELIKNGYNGFIVNDLDVNKWVDIIIKVVNDANLKGRLLRIQ</sequence>
<organism evidence="1 2">
    <name type="scientific">Caldicellulosiruptor diazotrophicus</name>
    <dbReference type="NCBI Taxonomy" id="2806205"/>
    <lineage>
        <taxon>Bacteria</taxon>
        <taxon>Bacillati</taxon>
        <taxon>Bacillota</taxon>
        <taxon>Bacillota incertae sedis</taxon>
        <taxon>Caldicellulosiruptorales</taxon>
        <taxon>Caldicellulosiruptoraceae</taxon>
        <taxon>Caldicellulosiruptor</taxon>
    </lineage>
</organism>
<dbReference type="Proteomes" id="UP000663623">
    <property type="component" value="Chromosome"/>
</dbReference>